<evidence type="ECO:0000256" key="3">
    <source>
        <dbReference type="ARBA" id="ARBA00022692"/>
    </source>
</evidence>
<dbReference type="GO" id="GO:0005886">
    <property type="term" value="C:plasma membrane"/>
    <property type="evidence" value="ECO:0007669"/>
    <property type="project" value="UniProtKB-SubCell"/>
</dbReference>
<keyword evidence="3 6" id="KW-0812">Transmembrane</keyword>
<accession>A0A0G0SGM5</accession>
<gene>
    <name evidence="8" type="ORF">UT64_C0002G0004</name>
</gene>
<dbReference type="EMBL" id="LBXO01000002">
    <property type="protein sequence ID" value="KKR33865.1"/>
    <property type="molecule type" value="Genomic_DNA"/>
</dbReference>
<keyword evidence="2" id="KW-1003">Cell membrane</keyword>
<dbReference type="InterPro" id="IPR032816">
    <property type="entry name" value="VTT_dom"/>
</dbReference>
<proteinExistence type="predicted"/>
<evidence type="ECO:0000313" key="9">
    <source>
        <dbReference type="Proteomes" id="UP000034137"/>
    </source>
</evidence>
<evidence type="ECO:0000256" key="2">
    <source>
        <dbReference type="ARBA" id="ARBA00022475"/>
    </source>
</evidence>
<evidence type="ECO:0000256" key="5">
    <source>
        <dbReference type="ARBA" id="ARBA00023136"/>
    </source>
</evidence>
<protein>
    <recommendedName>
        <fullName evidence="7">VTT domain-containing protein</fullName>
    </recommendedName>
</protein>
<feature type="domain" description="VTT" evidence="7">
    <location>
        <begin position="38"/>
        <end position="164"/>
    </location>
</feature>
<comment type="subcellular location">
    <subcellularLocation>
        <location evidence="1">Cell membrane</location>
        <topology evidence="1">Multi-pass membrane protein</topology>
    </subcellularLocation>
</comment>
<feature type="transmembrane region" description="Helical" evidence="6">
    <location>
        <begin position="115"/>
        <end position="134"/>
    </location>
</feature>
<dbReference type="Pfam" id="PF09335">
    <property type="entry name" value="VTT_dom"/>
    <property type="match status" value="1"/>
</dbReference>
<feature type="transmembrane region" description="Helical" evidence="6">
    <location>
        <begin position="58"/>
        <end position="79"/>
    </location>
</feature>
<dbReference type="Proteomes" id="UP000034137">
    <property type="component" value="Unassembled WGS sequence"/>
</dbReference>
<dbReference type="PATRIC" id="fig|1618642.3.peg.52"/>
<dbReference type="PANTHER" id="PTHR42709:SF6">
    <property type="entry name" value="UNDECAPRENYL PHOSPHATE TRANSPORTER A"/>
    <property type="match status" value="1"/>
</dbReference>
<evidence type="ECO:0000256" key="1">
    <source>
        <dbReference type="ARBA" id="ARBA00004651"/>
    </source>
</evidence>
<evidence type="ECO:0000259" key="7">
    <source>
        <dbReference type="Pfam" id="PF09335"/>
    </source>
</evidence>
<keyword evidence="5 6" id="KW-0472">Membrane</keyword>
<keyword evidence="4 6" id="KW-1133">Transmembrane helix</keyword>
<feature type="transmembrane region" description="Helical" evidence="6">
    <location>
        <begin position="6"/>
        <end position="31"/>
    </location>
</feature>
<evidence type="ECO:0000313" key="8">
    <source>
        <dbReference type="EMBL" id="KKR33865.1"/>
    </source>
</evidence>
<organism evidence="8 9">
    <name type="scientific">Candidatus Falkowbacteria bacterium GW2011_GWF2_39_8</name>
    <dbReference type="NCBI Taxonomy" id="1618642"/>
    <lineage>
        <taxon>Bacteria</taxon>
        <taxon>Candidatus Falkowiibacteriota</taxon>
    </lineage>
</organism>
<comment type="caution">
    <text evidence="8">The sequence shown here is derived from an EMBL/GenBank/DDBJ whole genome shotgun (WGS) entry which is preliminary data.</text>
</comment>
<sequence>MIEKIIGLIIFFVTATISKYGSLAVMVLMALESANIPIPSEVILTYGGFLVAQGKLNFHLVAFAGAFGCLLGSIVSYYIGLKLGRPFLWRYGKWLLVSQKDILRAEKFLEKYGELTYFVSRLLPVVRTFISLVIGISKGSFIKSNLYGFLASWIWSYVLVYVGVKLGANWEIIRPWWDKFSYLIVAIIIGGIVWHVVRVFRDSKLTTEDLIIDKA</sequence>
<dbReference type="InterPro" id="IPR051311">
    <property type="entry name" value="DedA_domain"/>
</dbReference>
<feature type="transmembrane region" description="Helical" evidence="6">
    <location>
        <begin position="180"/>
        <end position="197"/>
    </location>
</feature>
<evidence type="ECO:0000256" key="4">
    <source>
        <dbReference type="ARBA" id="ARBA00022989"/>
    </source>
</evidence>
<name>A0A0G0SGM5_9BACT</name>
<feature type="transmembrane region" description="Helical" evidence="6">
    <location>
        <begin position="146"/>
        <end position="168"/>
    </location>
</feature>
<dbReference type="PANTHER" id="PTHR42709">
    <property type="entry name" value="ALKALINE PHOSPHATASE LIKE PROTEIN"/>
    <property type="match status" value="1"/>
</dbReference>
<evidence type="ECO:0000256" key="6">
    <source>
        <dbReference type="SAM" id="Phobius"/>
    </source>
</evidence>
<reference evidence="8 9" key="1">
    <citation type="journal article" date="2015" name="Nature">
        <title>rRNA introns, odd ribosomes, and small enigmatic genomes across a large radiation of phyla.</title>
        <authorList>
            <person name="Brown C.T."/>
            <person name="Hug L.A."/>
            <person name="Thomas B.C."/>
            <person name="Sharon I."/>
            <person name="Castelle C.J."/>
            <person name="Singh A."/>
            <person name="Wilkins M.J."/>
            <person name="Williams K.H."/>
            <person name="Banfield J.F."/>
        </authorList>
    </citation>
    <scope>NUCLEOTIDE SEQUENCE [LARGE SCALE GENOMIC DNA]</scope>
</reference>
<dbReference type="AlphaFoldDB" id="A0A0G0SGM5"/>